<keyword evidence="2" id="KW-1185">Reference proteome</keyword>
<protein>
    <submittedName>
        <fullName evidence="1">Uncharacterized protein</fullName>
    </submittedName>
</protein>
<sequence length="167" mass="18585">MKLTLIGLLFSYSLLAQTIKDINAEASLAIVNINSQEAQQMVLRRARANAIEQANGIEVKSTTLIKDGALAMDFLKTYTSGIIVNEKVIWLPMTTYQLNETQAPIPEYHVKIVADVKIVKKKTDLHFFATLNKTVFINGENLTLSLLSSDDAEFAIFWSGNLNSYSL</sequence>
<evidence type="ECO:0000313" key="1">
    <source>
        <dbReference type="EMBL" id="QOY53007.1"/>
    </source>
</evidence>
<organism evidence="1 2">
    <name type="scientific">Candidatus Sulfurimonas baltica</name>
    <dbReference type="NCBI Taxonomy" id="2740404"/>
    <lineage>
        <taxon>Bacteria</taxon>
        <taxon>Pseudomonadati</taxon>
        <taxon>Campylobacterota</taxon>
        <taxon>Epsilonproteobacteria</taxon>
        <taxon>Campylobacterales</taxon>
        <taxon>Sulfurimonadaceae</taxon>
        <taxon>Sulfurimonas</taxon>
    </lineage>
</organism>
<evidence type="ECO:0000313" key="2">
    <source>
        <dbReference type="Proteomes" id="UP000593994"/>
    </source>
</evidence>
<gene>
    <name evidence="1" type="ORF">HUE88_04805</name>
</gene>
<accession>A0A7S7RN67</accession>
<dbReference type="AlphaFoldDB" id="A0A7S7RN67"/>
<name>A0A7S7RN67_9BACT</name>
<dbReference type="Proteomes" id="UP000593994">
    <property type="component" value="Chromosome"/>
</dbReference>
<dbReference type="EMBL" id="CP054492">
    <property type="protein sequence ID" value="QOY53007.1"/>
    <property type="molecule type" value="Genomic_DNA"/>
</dbReference>
<reference evidence="1 2" key="1">
    <citation type="submission" date="2020-05" db="EMBL/GenBank/DDBJ databases">
        <title>Sulfurimonas marisnigri, sp. nov., and Sulfurimonas baltica, sp. nov., manganese oxide reducing chemolithoautotrophs of the class Epsilonproteobacteria isolated from the pelagic redoxclines of the Black and Baltic Seas and emended description of the genus Sulfurimonas.</title>
        <authorList>
            <person name="Henkel J.V."/>
            <person name="Laudan C."/>
            <person name="Werner J."/>
            <person name="Neu T."/>
            <person name="Plewe S."/>
            <person name="Sproer C."/>
            <person name="Bunk B."/>
            <person name="Schulz-Vogt H.N."/>
        </authorList>
    </citation>
    <scope>NUCLEOTIDE SEQUENCE [LARGE SCALE GENOMIC DNA]</scope>
    <source>
        <strain evidence="1 2">GD2</strain>
    </source>
</reference>
<dbReference type="RefSeq" id="WP_194371646.1">
    <property type="nucleotide sequence ID" value="NZ_CP054492.1"/>
</dbReference>
<proteinExistence type="predicted"/>
<dbReference type="KEGG" id="sbal:HUE88_04805"/>